<evidence type="ECO:0000256" key="2">
    <source>
        <dbReference type="ARBA" id="ARBA00022737"/>
    </source>
</evidence>
<evidence type="ECO:0008006" key="6">
    <source>
        <dbReference type="Google" id="ProtNLM"/>
    </source>
</evidence>
<dbReference type="InterPro" id="IPR001680">
    <property type="entry name" value="WD40_rpt"/>
</dbReference>
<evidence type="ECO:0000256" key="3">
    <source>
        <dbReference type="PROSITE-ProRule" id="PRU00221"/>
    </source>
</evidence>
<dbReference type="PRINTS" id="PR00320">
    <property type="entry name" value="GPROTEINBRPT"/>
</dbReference>
<dbReference type="EMBL" id="BAABHS010000070">
    <property type="protein sequence ID" value="GAA4997556.1"/>
    <property type="molecule type" value="Genomic_DNA"/>
</dbReference>
<keyword evidence="5" id="KW-1185">Reference proteome</keyword>
<dbReference type="PANTHER" id="PTHR19848:SF8">
    <property type="entry name" value="F-BOX AND WD REPEAT DOMAIN CONTAINING 7"/>
    <property type="match status" value="1"/>
</dbReference>
<dbReference type="Proteomes" id="UP001500466">
    <property type="component" value="Unassembled WGS sequence"/>
</dbReference>
<dbReference type="Pfam" id="PF00400">
    <property type="entry name" value="WD40"/>
    <property type="match status" value="5"/>
</dbReference>
<organism evidence="4 5">
    <name type="scientific">Yinghuangia aomiensis</name>
    <dbReference type="NCBI Taxonomy" id="676205"/>
    <lineage>
        <taxon>Bacteria</taxon>
        <taxon>Bacillati</taxon>
        <taxon>Actinomycetota</taxon>
        <taxon>Actinomycetes</taxon>
        <taxon>Kitasatosporales</taxon>
        <taxon>Streptomycetaceae</taxon>
        <taxon>Yinghuangia</taxon>
    </lineage>
</organism>
<evidence type="ECO:0000313" key="5">
    <source>
        <dbReference type="Proteomes" id="UP001500466"/>
    </source>
</evidence>
<feature type="repeat" description="WD" evidence="3">
    <location>
        <begin position="121"/>
        <end position="153"/>
    </location>
</feature>
<dbReference type="PROSITE" id="PS50082">
    <property type="entry name" value="WD_REPEATS_2"/>
    <property type="match status" value="4"/>
</dbReference>
<accession>A0ABP9IHR8</accession>
<dbReference type="SUPFAM" id="SSF50978">
    <property type="entry name" value="WD40 repeat-like"/>
    <property type="match status" value="1"/>
</dbReference>
<dbReference type="CDD" id="cd00200">
    <property type="entry name" value="WD40"/>
    <property type="match status" value="1"/>
</dbReference>
<dbReference type="PROSITE" id="PS50294">
    <property type="entry name" value="WD_REPEATS_REGION"/>
    <property type="match status" value="3"/>
</dbReference>
<feature type="repeat" description="WD" evidence="3">
    <location>
        <begin position="38"/>
        <end position="79"/>
    </location>
</feature>
<sequence length="288" mass="30832">MSARGPIRPAPSPRTRSTAERAFYAALDSVPSPLAPLLTKHTGVMWAMVPSFAGTVIATTGEDNTVRLWDYATRRGIRFFKAPGPVSAMAISPDAALIATGGRDGSVALWTPTSPWRIAQLDAHTGAVLAAAFSPDGSLLATAGKDKTIRLWDPVNHEQTGQLEGYHMAFSHDGTQFATATRDGTIRFWDLATHQQTGQLARQAKEVRRLAFSPGGGRLATIDRSHVRLWDLSTHGHDHQIVSGPSYPAAYSPPCGAAFSPDGTLLVTGRTDGTVCRHALKRTTNAEN</sequence>
<evidence type="ECO:0000256" key="1">
    <source>
        <dbReference type="ARBA" id="ARBA00022574"/>
    </source>
</evidence>
<dbReference type="InterPro" id="IPR020472">
    <property type="entry name" value="WD40_PAC1"/>
</dbReference>
<evidence type="ECO:0000313" key="4">
    <source>
        <dbReference type="EMBL" id="GAA4997556.1"/>
    </source>
</evidence>
<feature type="repeat" description="WD" evidence="3">
    <location>
        <begin position="168"/>
        <end position="199"/>
    </location>
</feature>
<keyword evidence="1 3" id="KW-0853">WD repeat</keyword>
<dbReference type="SMART" id="SM00320">
    <property type="entry name" value="WD40"/>
    <property type="match status" value="6"/>
</dbReference>
<comment type="caution">
    <text evidence="4">The sequence shown here is derived from an EMBL/GenBank/DDBJ whole genome shotgun (WGS) entry which is preliminary data.</text>
</comment>
<dbReference type="InterPro" id="IPR036322">
    <property type="entry name" value="WD40_repeat_dom_sf"/>
</dbReference>
<feature type="repeat" description="WD" evidence="3">
    <location>
        <begin position="86"/>
        <end position="110"/>
    </location>
</feature>
<keyword evidence="2" id="KW-0677">Repeat</keyword>
<name>A0ABP9IHR8_9ACTN</name>
<dbReference type="Gene3D" id="2.130.10.10">
    <property type="entry name" value="YVTN repeat-like/Quinoprotein amine dehydrogenase"/>
    <property type="match status" value="2"/>
</dbReference>
<reference evidence="5" key="1">
    <citation type="journal article" date="2019" name="Int. J. Syst. Evol. Microbiol.">
        <title>The Global Catalogue of Microorganisms (GCM) 10K type strain sequencing project: providing services to taxonomists for standard genome sequencing and annotation.</title>
        <authorList>
            <consortium name="The Broad Institute Genomics Platform"/>
            <consortium name="The Broad Institute Genome Sequencing Center for Infectious Disease"/>
            <person name="Wu L."/>
            <person name="Ma J."/>
        </authorList>
    </citation>
    <scope>NUCLEOTIDE SEQUENCE [LARGE SCALE GENOMIC DNA]</scope>
    <source>
        <strain evidence="5">JCM 17986</strain>
    </source>
</reference>
<protein>
    <recommendedName>
        <fullName evidence="6">WD domain-containing protein, G-beta repeat-containing protein</fullName>
    </recommendedName>
</protein>
<dbReference type="PANTHER" id="PTHR19848">
    <property type="entry name" value="WD40 REPEAT PROTEIN"/>
    <property type="match status" value="1"/>
</dbReference>
<gene>
    <name evidence="4" type="ORF">GCM10023205_83750</name>
</gene>
<dbReference type="InterPro" id="IPR015943">
    <property type="entry name" value="WD40/YVTN_repeat-like_dom_sf"/>
</dbReference>
<proteinExistence type="predicted"/>